<reference evidence="2 5" key="4">
    <citation type="journal article" date="2024" name="Microbiol. Resour. Announc.">
        <title>Genome annotations for the ascomycete fungi Trichoderma harzianum, Trichoderma aggressivum, and Purpureocillium lilacinum.</title>
        <authorList>
            <person name="Beijen E.P.W."/>
            <person name="Ohm R.A."/>
        </authorList>
    </citation>
    <scope>NUCLEOTIDE SEQUENCE [LARGE SCALE GENOMIC DNA]</scope>
    <source>
        <strain evidence="2 5">CBS 150709</strain>
    </source>
</reference>
<dbReference type="EMBL" id="LCWV01000030">
    <property type="protein sequence ID" value="PWI65759.1"/>
    <property type="molecule type" value="Genomic_DNA"/>
</dbReference>
<dbReference type="InterPro" id="IPR011329">
    <property type="entry name" value="Killer_tox_Kp4/SMK"/>
</dbReference>
<dbReference type="Proteomes" id="UP000245956">
    <property type="component" value="Unassembled WGS sequence"/>
</dbReference>
<reference evidence="3" key="1">
    <citation type="submission" date="2015-05" db="EMBL/GenBank/DDBJ databases">
        <authorList>
            <person name="Wang D.B."/>
            <person name="Wang M."/>
        </authorList>
    </citation>
    <scope>NUCLEOTIDE SEQUENCE</scope>
    <source>
        <strain evidence="3">36-1</strain>
    </source>
</reference>
<gene>
    <name evidence="3" type="ORF">PCL_06730</name>
    <name evidence="2" type="ORF">Purlil1_316</name>
</gene>
<evidence type="ECO:0000313" key="2">
    <source>
        <dbReference type="EMBL" id="KAK4095520.1"/>
    </source>
</evidence>
<organism evidence="3 4">
    <name type="scientific">Purpureocillium lilacinum</name>
    <name type="common">Paecilomyces lilacinus</name>
    <dbReference type="NCBI Taxonomy" id="33203"/>
    <lineage>
        <taxon>Eukaryota</taxon>
        <taxon>Fungi</taxon>
        <taxon>Dikarya</taxon>
        <taxon>Ascomycota</taxon>
        <taxon>Pezizomycotina</taxon>
        <taxon>Sordariomycetes</taxon>
        <taxon>Hypocreomycetidae</taxon>
        <taxon>Hypocreales</taxon>
        <taxon>Ophiocordycipitaceae</taxon>
        <taxon>Purpureocillium</taxon>
    </lineage>
</organism>
<evidence type="ECO:0000313" key="5">
    <source>
        <dbReference type="Proteomes" id="UP001287286"/>
    </source>
</evidence>
<protein>
    <recommendedName>
        <fullName evidence="1">Killer toxin Kp4 domain-containing protein</fullName>
    </recommendedName>
</protein>
<proteinExistence type="predicted"/>
<comment type="caution">
    <text evidence="3">The sequence shown here is derived from an EMBL/GenBank/DDBJ whole genome shotgun (WGS) entry which is preliminary data.</text>
</comment>
<name>A0A2U3DU36_PURLI</name>
<dbReference type="Gene3D" id="3.30.430.10">
    <property type="entry name" value="Killer Toxin P4, subunit A"/>
    <property type="match status" value="1"/>
</dbReference>
<dbReference type="EMBL" id="JAWRVI010000001">
    <property type="protein sequence ID" value="KAK4095520.1"/>
    <property type="molecule type" value="Genomic_DNA"/>
</dbReference>
<dbReference type="Pfam" id="PF09044">
    <property type="entry name" value="Kp4"/>
    <property type="match status" value="1"/>
</dbReference>
<dbReference type="SUPFAM" id="SSF55221">
    <property type="entry name" value="Yeast killer toxins"/>
    <property type="match status" value="1"/>
</dbReference>
<evidence type="ECO:0000313" key="3">
    <source>
        <dbReference type="EMBL" id="PWI65759.1"/>
    </source>
</evidence>
<dbReference type="GO" id="GO:0005576">
    <property type="term" value="C:extracellular region"/>
    <property type="evidence" value="ECO:0007669"/>
    <property type="project" value="InterPro"/>
</dbReference>
<sequence>MSTLEPSIVGGQHHGRSTGRVGRHLALCSLPGQLRHWHITIKEEIAKRVDSSRIHLALHDSLSESGPTANAHYPEIRMRFIEVAALIVALATGDTSAEGINCFGRNALCRKGDTHSFARKSIGISESRMYRNGEHIICDQILPMGTGVCVFLQHMPENRNRAGVPGKEIKRLLQALDSYGCDRCGSVPLGFPESNNWKITGELTVNYVRHVNGCTNICD</sequence>
<dbReference type="AlphaFoldDB" id="A0A2U3DU36"/>
<feature type="domain" description="Killer toxin Kp4" evidence="1">
    <location>
        <begin position="87"/>
        <end position="208"/>
    </location>
</feature>
<reference evidence="3 4" key="2">
    <citation type="journal article" date="2016" name="Front. Microbiol.">
        <title>Genome and transcriptome sequences reveal the specific parasitism of the nematophagous Purpureocillium lilacinum 36-1.</title>
        <authorList>
            <person name="Xie J."/>
            <person name="Li S."/>
            <person name="Mo C."/>
            <person name="Xiao X."/>
            <person name="Peng D."/>
            <person name="Wang G."/>
            <person name="Xiao Y."/>
        </authorList>
    </citation>
    <scope>NUCLEOTIDE SEQUENCE [LARGE SCALE GENOMIC DNA]</scope>
    <source>
        <strain evidence="3 4">36-1</strain>
    </source>
</reference>
<evidence type="ECO:0000313" key="4">
    <source>
        <dbReference type="Proteomes" id="UP000245956"/>
    </source>
</evidence>
<accession>A0A2U3DU36</accession>
<reference evidence="2" key="3">
    <citation type="submission" date="2023-11" db="EMBL/GenBank/DDBJ databases">
        <authorList>
            <person name="Beijen E."/>
            <person name="Ohm R.A."/>
        </authorList>
    </citation>
    <scope>NUCLEOTIDE SEQUENCE</scope>
    <source>
        <strain evidence="2">CBS 150709</strain>
    </source>
</reference>
<keyword evidence="5" id="KW-1185">Reference proteome</keyword>
<evidence type="ECO:0000259" key="1">
    <source>
        <dbReference type="Pfam" id="PF09044"/>
    </source>
</evidence>
<dbReference type="InterPro" id="IPR015131">
    <property type="entry name" value="Killer_tox_Kp4"/>
</dbReference>
<dbReference type="Proteomes" id="UP001287286">
    <property type="component" value="Unassembled WGS sequence"/>
</dbReference>